<accession>A0A2N3HWJ3</accession>
<dbReference type="PANTHER" id="PTHR43283">
    <property type="entry name" value="BETA-LACTAMASE-RELATED"/>
    <property type="match status" value="1"/>
</dbReference>
<dbReference type="InterPro" id="IPR001466">
    <property type="entry name" value="Beta-lactam-related"/>
</dbReference>
<comment type="caution">
    <text evidence="2">The sequence shown here is derived from an EMBL/GenBank/DDBJ whole genome shotgun (WGS) entry which is preliminary data.</text>
</comment>
<dbReference type="Proteomes" id="UP000233618">
    <property type="component" value="Unassembled WGS sequence"/>
</dbReference>
<feature type="domain" description="Beta-lactamase-related" evidence="1">
    <location>
        <begin position="66"/>
        <end position="333"/>
    </location>
</feature>
<dbReference type="InterPro" id="IPR050789">
    <property type="entry name" value="Diverse_Enzym_Activities"/>
</dbReference>
<dbReference type="InterPro" id="IPR012338">
    <property type="entry name" value="Beta-lactam/transpept-like"/>
</dbReference>
<evidence type="ECO:0000259" key="1">
    <source>
        <dbReference type="Pfam" id="PF00144"/>
    </source>
</evidence>
<evidence type="ECO:0000313" key="3">
    <source>
        <dbReference type="Proteomes" id="UP000233618"/>
    </source>
</evidence>
<dbReference type="PROSITE" id="PS51257">
    <property type="entry name" value="PROKAR_LIPOPROTEIN"/>
    <property type="match status" value="1"/>
</dbReference>
<dbReference type="EMBL" id="MVDE01000035">
    <property type="protein sequence ID" value="PKQ62417.1"/>
    <property type="molecule type" value="Genomic_DNA"/>
</dbReference>
<dbReference type="Gene3D" id="3.40.710.10">
    <property type="entry name" value="DD-peptidase/beta-lactamase superfamily"/>
    <property type="match status" value="1"/>
</dbReference>
<evidence type="ECO:0000313" key="2">
    <source>
        <dbReference type="EMBL" id="PKQ62417.1"/>
    </source>
</evidence>
<name>A0A2N3HWJ3_9BACT</name>
<dbReference type="PANTHER" id="PTHR43283:SF7">
    <property type="entry name" value="BETA-LACTAMASE-RELATED DOMAIN-CONTAINING PROTEIN"/>
    <property type="match status" value="1"/>
</dbReference>
<dbReference type="Pfam" id="PF00144">
    <property type="entry name" value="Beta-lactamase"/>
    <property type="match status" value="1"/>
</dbReference>
<dbReference type="RefSeq" id="WP_101311136.1">
    <property type="nucleotide sequence ID" value="NZ_MVDE01000035.1"/>
</dbReference>
<organism evidence="2 3">
    <name type="scientific">Labilibaculum manganireducens</name>
    <dbReference type="NCBI Taxonomy" id="1940525"/>
    <lineage>
        <taxon>Bacteria</taxon>
        <taxon>Pseudomonadati</taxon>
        <taxon>Bacteroidota</taxon>
        <taxon>Bacteroidia</taxon>
        <taxon>Marinilabiliales</taxon>
        <taxon>Marinifilaceae</taxon>
        <taxon>Labilibaculum</taxon>
    </lineage>
</organism>
<keyword evidence="3" id="KW-1185">Reference proteome</keyword>
<gene>
    <name evidence="2" type="ORF">BZG01_17440</name>
</gene>
<dbReference type="SUPFAM" id="SSF56601">
    <property type="entry name" value="beta-lactamase/transpeptidase-like"/>
    <property type="match status" value="1"/>
</dbReference>
<reference evidence="2 3" key="1">
    <citation type="journal article" date="2017" name="Front. Microbiol.">
        <title>Labilibaculum manganireducens gen. nov., sp. nov. and Labilibaculum filiforme sp. nov., Novel Bacteroidetes Isolated from Subsurface Sediments of the Baltic Sea.</title>
        <authorList>
            <person name="Vandieken V."/>
            <person name="Marshall I.P."/>
            <person name="Niemann H."/>
            <person name="Engelen B."/>
            <person name="Cypionka H."/>
        </authorList>
    </citation>
    <scope>NUCLEOTIDE SEQUENCE [LARGE SCALE GENOMIC DNA]</scope>
    <source>
        <strain evidence="2 3">59.10-2M</strain>
    </source>
</reference>
<protein>
    <recommendedName>
        <fullName evidence="1">Beta-lactamase-related domain-containing protein</fullName>
    </recommendedName>
</protein>
<proteinExistence type="predicted"/>
<dbReference type="AlphaFoldDB" id="A0A2N3HWJ3"/>
<sequence length="364" mass="41686">MKNLIGVLIILSFIGCNTKNDCSYQKPIDINDGLKVSTLDSSKLDTAIFNKLNQDICNGKYGNIHSLLVIENNNLVIEQYYNNWENGRLHILASNTKSFNSLLIGVAIEQGCIKSVDQRMLDFFPEYENLKKDTLKNKITIKDLLTMTSGFKWDEHSLPLTDQNNMGRQMDKTEDWLKSSLELPMDTIPGTKYVYSGPNNIILSEIIKRSTGKNIAEFAQEYLFEPLGIKEYNWISKNGIYDGGGGLSLKSRDIAKYGLLHLNKGKWIDTEIVSENWIKEIFTPFIEIKHPFYSCYQWQMVKTEFGFNAWFIPGNGGQIINIIPDLDMVIVINADNRNVPHKKLEPLEYMVKDIAQLHPKMKNE</sequence>